<dbReference type="InterPro" id="IPR001841">
    <property type="entry name" value="Znf_RING"/>
</dbReference>
<dbReference type="Gene3D" id="1.20.120.1750">
    <property type="match status" value="1"/>
</dbReference>
<proteinExistence type="predicted"/>
<dbReference type="Pfam" id="PF12937">
    <property type="entry name" value="F-box-like"/>
    <property type="match status" value="1"/>
</dbReference>
<evidence type="ECO:0000256" key="6">
    <source>
        <dbReference type="ARBA" id="ARBA00022771"/>
    </source>
</evidence>
<dbReference type="GO" id="GO:0016567">
    <property type="term" value="P:protein ubiquitination"/>
    <property type="evidence" value="ECO:0007669"/>
    <property type="project" value="InterPro"/>
</dbReference>
<dbReference type="InterPro" id="IPR001810">
    <property type="entry name" value="F-box_dom"/>
</dbReference>
<dbReference type="InterPro" id="IPR032675">
    <property type="entry name" value="LRR_dom_sf"/>
</dbReference>
<feature type="domain" description="RING-type" evidence="11">
    <location>
        <begin position="655"/>
        <end position="698"/>
    </location>
</feature>
<evidence type="ECO:0000256" key="3">
    <source>
        <dbReference type="ARBA" id="ARBA00022679"/>
    </source>
</evidence>
<accession>A0A9P8EF92</accession>
<evidence type="ECO:0000256" key="2">
    <source>
        <dbReference type="ARBA" id="ARBA00012251"/>
    </source>
</evidence>
<dbReference type="SMART" id="SM00647">
    <property type="entry name" value="IBR"/>
    <property type="match status" value="1"/>
</dbReference>
<dbReference type="Pfam" id="PF01485">
    <property type="entry name" value="IBR"/>
    <property type="match status" value="1"/>
</dbReference>
<evidence type="ECO:0000256" key="7">
    <source>
        <dbReference type="ARBA" id="ARBA00022786"/>
    </source>
</evidence>
<dbReference type="OrthoDB" id="629492at2759"/>
<comment type="caution">
    <text evidence="14">The sequence shown here is derived from an EMBL/GenBank/DDBJ whole genome shotgun (WGS) entry which is preliminary data.</text>
</comment>
<dbReference type="InterPro" id="IPR002867">
    <property type="entry name" value="IBR_dom"/>
</dbReference>
<dbReference type="PROSITE" id="PS50089">
    <property type="entry name" value="ZF_RING_2"/>
    <property type="match status" value="1"/>
</dbReference>
<dbReference type="EMBL" id="JAHFXF010000454">
    <property type="protein sequence ID" value="KAG9687459.1"/>
    <property type="molecule type" value="Genomic_DNA"/>
</dbReference>
<dbReference type="PROSITE" id="PS50181">
    <property type="entry name" value="FBOX"/>
    <property type="match status" value="1"/>
</dbReference>
<keyword evidence="6 9" id="KW-0863">Zinc-finger</keyword>
<organism evidence="14 15">
    <name type="scientific">Aureobasidium melanogenum</name>
    <name type="common">Aureobasidium pullulans var. melanogenum</name>
    <dbReference type="NCBI Taxonomy" id="46634"/>
    <lineage>
        <taxon>Eukaryota</taxon>
        <taxon>Fungi</taxon>
        <taxon>Dikarya</taxon>
        <taxon>Ascomycota</taxon>
        <taxon>Pezizomycotina</taxon>
        <taxon>Dothideomycetes</taxon>
        <taxon>Dothideomycetidae</taxon>
        <taxon>Dothideales</taxon>
        <taxon>Saccotheciaceae</taxon>
        <taxon>Aureobasidium</taxon>
    </lineage>
</organism>
<reference evidence="14" key="1">
    <citation type="journal article" date="2021" name="J Fungi (Basel)">
        <title>Virulence traits and population genomics of the black yeast Aureobasidium melanogenum.</title>
        <authorList>
            <person name="Cernosa A."/>
            <person name="Sun X."/>
            <person name="Gostincar C."/>
            <person name="Fang C."/>
            <person name="Gunde-Cimerman N."/>
            <person name="Song Z."/>
        </authorList>
    </citation>
    <scope>NUCLEOTIDE SEQUENCE</scope>
    <source>
        <strain evidence="14">EXF-9911</strain>
    </source>
</reference>
<dbReference type="SMART" id="SM00028">
    <property type="entry name" value="TPR"/>
    <property type="match status" value="3"/>
</dbReference>
<dbReference type="GO" id="GO:0061630">
    <property type="term" value="F:ubiquitin protein ligase activity"/>
    <property type="evidence" value="ECO:0007669"/>
    <property type="project" value="UniProtKB-EC"/>
</dbReference>
<evidence type="ECO:0000313" key="15">
    <source>
        <dbReference type="Proteomes" id="UP000779574"/>
    </source>
</evidence>
<dbReference type="SUPFAM" id="SSF52058">
    <property type="entry name" value="L domain-like"/>
    <property type="match status" value="1"/>
</dbReference>
<evidence type="ECO:0000259" key="13">
    <source>
        <dbReference type="PROSITE" id="PS51873"/>
    </source>
</evidence>
<dbReference type="SUPFAM" id="SSF48452">
    <property type="entry name" value="TPR-like"/>
    <property type="match status" value="1"/>
</dbReference>
<keyword evidence="8" id="KW-0862">Zinc</keyword>
<evidence type="ECO:0000259" key="11">
    <source>
        <dbReference type="PROSITE" id="PS50089"/>
    </source>
</evidence>
<dbReference type="PANTHER" id="PTHR11685">
    <property type="entry name" value="RBR FAMILY RING FINGER AND IBR DOMAIN-CONTAINING"/>
    <property type="match status" value="1"/>
</dbReference>
<keyword evidence="7" id="KW-0833">Ubl conjugation pathway</keyword>
<dbReference type="CDD" id="cd20335">
    <property type="entry name" value="BRcat_RBR"/>
    <property type="match status" value="1"/>
</dbReference>
<dbReference type="Gene3D" id="1.25.40.10">
    <property type="entry name" value="Tetratricopeptide repeat domain"/>
    <property type="match status" value="1"/>
</dbReference>
<evidence type="ECO:0000256" key="4">
    <source>
        <dbReference type="ARBA" id="ARBA00022723"/>
    </source>
</evidence>
<dbReference type="InterPro" id="IPR036047">
    <property type="entry name" value="F-box-like_dom_sf"/>
</dbReference>
<feature type="non-terminal residue" evidence="14">
    <location>
        <position position="1"/>
    </location>
</feature>
<feature type="compositionally biased region" description="Acidic residues" evidence="10">
    <location>
        <begin position="963"/>
        <end position="976"/>
    </location>
</feature>
<name>A0A9P8EF92_AURME</name>
<dbReference type="SMART" id="SM00256">
    <property type="entry name" value="FBOX"/>
    <property type="match status" value="1"/>
</dbReference>
<dbReference type="SUPFAM" id="SSF57850">
    <property type="entry name" value="RING/U-box"/>
    <property type="match status" value="2"/>
</dbReference>
<dbReference type="CDD" id="cd22584">
    <property type="entry name" value="Rcat_RBR_unk"/>
    <property type="match status" value="1"/>
</dbReference>
<dbReference type="InterPro" id="IPR011990">
    <property type="entry name" value="TPR-like_helical_dom_sf"/>
</dbReference>
<evidence type="ECO:0000256" key="10">
    <source>
        <dbReference type="SAM" id="MobiDB-lite"/>
    </source>
</evidence>
<dbReference type="InterPro" id="IPR044066">
    <property type="entry name" value="TRIAD_supradom"/>
</dbReference>
<dbReference type="InterPro" id="IPR019734">
    <property type="entry name" value="TPR_rpt"/>
</dbReference>
<comment type="catalytic activity">
    <reaction evidence="1">
        <text>[E2 ubiquitin-conjugating enzyme]-S-ubiquitinyl-L-cysteine + [acceptor protein]-L-lysine = [E2 ubiquitin-conjugating enzyme]-L-cysteine + [acceptor protein]-N(6)-ubiquitinyl-L-lysine.</text>
        <dbReference type="EC" id="2.3.2.31"/>
    </reaction>
</comment>
<gene>
    <name evidence="14" type="ORF">KCU76_g10312</name>
</gene>
<dbReference type="AlphaFoldDB" id="A0A9P8EF92"/>
<evidence type="ECO:0000259" key="12">
    <source>
        <dbReference type="PROSITE" id="PS50181"/>
    </source>
</evidence>
<dbReference type="EC" id="2.3.2.31" evidence="2"/>
<dbReference type="Proteomes" id="UP000779574">
    <property type="component" value="Unassembled WGS sequence"/>
</dbReference>
<evidence type="ECO:0000256" key="9">
    <source>
        <dbReference type="PROSITE-ProRule" id="PRU00175"/>
    </source>
</evidence>
<dbReference type="PROSITE" id="PS51873">
    <property type="entry name" value="TRIAD"/>
    <property type="match status" value="1"/>
</dbReference>
<evidence type="ECO:0000256" key="1">
    <source>
        <dbReference type="ARBA" id="ARBA00001798"/>
    </source>
</evidence>
<feature type="region of interest" description="Disordered" evidence="10">
    <location>
        <begin position="955"/>
        <end position="976"/>
    </location>
</feature>
<protein>
    <recommendedName>
        <fullName evidence="2">RBR-type E3 ubiquitin transferase</fullName>
        <ecNumber evidence="2">2.3.2.31</ecNumber>
    </recommendedName>
</protein>
<evidence type="ECO:0000313" key="14">
    <source>
        <dbReference type="EMBL" id="KAG9687459.1"/>
    </source>
</evidence>
<feature type="domain" description="RING-type" evidence="13">
    <location>
        <begin position="651"/>
        <end position="846"/>
    </location>
</feature>
<keyword evidence="3" id="KW-0808">Transferase</keyword>
<evidence type="ECO:0000256" key="5">
    <source>
        <dbReference type="ARBA" id="ARBA00022737"/>
    </source>
</evidence>
<keyword evidence="5" id="KW-0677">Repeat</keyword>
<dbReference type="SUPFAM" id="SSF81383">
    <property type="entry name" value="F-box domain"/>
    <property type="match status" value="1"/>
</dbReference>
<keyword evidence="4" id="KW-0479">Metal-binding</keyword>
<dbReference type="GO" id="GO:0008270">
    <property type="term" value="F:zinc ion binding"/>
    <property type="evidence" value="ECO:0007669"/>
    <property type="project" value="UniProtKB-KW"/>
</dbReference>
<sequence length="976" mass="109443">MPHIPPTIELLEHAQLQYRRKEYVKAIDLLDLAIKHEPSPTVKLLDTRAAVFEKLGDHKLALKDARTCIRVFEKDPTGYLRAGKVLQIMQKTDVALSIYKHGISKRVKNVELLQKMHDRLLLSLAPDKAADPFAQLPIEIVEMILSYLNFRQIVYCTRVSKQWNVFINSLPGLWMNLDFSEAKKPVRSAFLSHCINTSKRKVISATLKHVKDMEKVIKALARSCPEFNSLRLVDGGLQGESLVHNLKSATKLKKLTLGASASISSMTLPSLLLGCENLEEFECRAIIPGSLNLHWKGEFPKLRRLKLMRNFQSPNRSMHILRIATLLALIPNLQSLSLNDWATPYDILSLKEAAKNLIELDMTSDVSSGPVPFPFHDLPQALRVLRLDLDRPLSSVVLLSPKDFFLPNLEELVCCGADMASLFLSDPELISKYPDPADNRFLKQSNLSKLHTLHVQCTGAAQSVTSLLALPRLERLRSLRLTHNSNVSDDVAKHIATNMKQLQDIDLSSTMVTGAGVRILVDGLKSSLRTLKFVNVWHCSPDAPEWAREQGIRVQYSQNADTKPKGRKIRFPSGIGHLIRQPGLIAYVNQVHQTRTTKLSPKQSSYQAAITMSESPLAYIADQISNYLQGQPDKMSSGIDNNSNEAPRSIHYKTCQACLDSHDTETLVALPCDHYWCQDCLSRACSSIRNEIDTKIRCGDECIVPLELALGVLPEAELRRLKSKLEELETDPRERFYCANRGCGEFIPPVSQENDIPAECEKCGHSTCKLCRALDHEGDCAGPTKEDQQAFTLIEKERYQKCSQCCRVVERTQGCPHMTCYCGYEFCYHCGKQILECNGCGHLEPDILAESANGLTTPVEPWEMVEEALLSLRIVERPDSPVGLTAWFNRMLRLDGYRGPVVILGNDGSREYILGPEGMPDPEEISISDAVLFSMFGTARLEFNADGTSTLFRSEGFEQNDQSSEDEWDDGADWAM</sequence>
<dbReference type="InterPro" id="IPR031127">
    <property type="entry name" value="E3_UB_ligase_RBR"/>
</dbReference>
<dbReference type="Gene3D" id="3.80.10.10">
    <property type="entry name" value="Ribonuclease Inhibitor"/>
    <property type="match status" value="2"/>
</dbReference>
<dbReference type="Gene3D" id="1.20.1280.50">
    <property type="match status" value="1"/>
</dbReference>
<feature type="domain" description="F-box" evidence="12">
    <location>
        <begin position="130"/>
        <end position="177"/>
    </location>
</feature>
<evidence type="ECO:0000256" key="8">
    <source>
        <dbReference type="ARBA" id="ARBA00022833"/>
    </source>
</evidence>
<reference evidence="14" key="2">
    <citation type="submission" date="2021-08" db="EMBL/GenBank/DDBJ databases">
        <authorList>
            <person name="Gostincar C."/>
            <person name="Sun X."/>
            <person name="Song Z."/>
            <person name="Gunde-Cimerman N."/>
        </authorList>
    </citation>
    <scope>NUCLEOTIDE SEQUENCE</scope>
    <source>
        <strain evidence="14">EXF-9911</strain>
    </source>
</reference>